<name>A0A388L7E3_CHABU</name>
<feature type="coiled-coil region" evidence="2">
    <location>
        <begin position="153"/>
        <end position="180"/>
    </location>
</feature>
<dbReference type="Proteomes" id="UP000265515">
    <property type="component" value="Unassembled WGS sequence"/>
</dbReference>
<feature type="region of interest" description="Disordered" evidence="3">
    <location>
        <begin position="292"/>
        <end position="311"/>
    </location>
</feature>
<proteinExistence type="predicted"/>
<keyword evidence="1" id="KW-0863">Zinc-finger</keyword>
<feature type="domain" description="CCHC-type" evidence="4">
    <location>
        <begin position="29"/>
        <end position="42"/>
    </location>
</feature>
<dbReference type="InterPro" id="IPR001878">
    <property type="entry name" value="Znf_CCHC"/>
</dbReference>
<dbReference type="SUPFAM" id="SSF57756">
    <property type="entry name" value="Retrovirus zinc finger-like domains"/>
    <property type="match status" value="1"/>
</dbReference>
<organism evidence="5 6">
    <name type="scientific">Chara braunii</name>
    <name type="common">Braun's stonewort</name>
    <dbReference type="NCBI Taxonomy" id="69332"/>
    <lineage>
        <taxon>Eukaryota</taxon>
        <taxon>Viridiplantae</taxon>
        <taxon>Streptophyta</taxon>
        <taxon>Charophyceae</taxon>
        <taxon>Charales</taxon>
        <taxon>Characeae</taxon>
        <taxon>Chara</taxon>
    </lineage>
</organism>
<evidence type="ECO:0000256" key="1">
    <source>
        <dbReference type="PROSITE-ProRule" id="PRU00047"/>
    </source>
</evidence>
<evidence type="ECO:0000256" key="2">
    <source>
        <dbReference type="SAM" id="Coils"/>
    </source>
</evidence>
<evidence type="ECO:0000313" key="5">
    <source>
        <dbReference type="EMBL" id="GBG78216.1"/>
    </source>
</evidence>
<dbReference type="InterPro" id="IPR036875">
    <property type="entry name" value="Znf_CCHC_sf"/>
</dbReference>
<feature type="region of interest" description="Disordered" evidence="3">
    <location>
        <begin position="82"/>
        <end position="108"/>
    </location>
</feature>
<dbReference type="EMBL" id="BFEA01000289">
    <property type="protein sequence ID" value="GBG78216.1"/>
    <property type="molecule type" value="Genomic_DNA"/>
</dbReference>
<keyword evidence="1" id="KW-0479">Metal-binding</keyword>
<dbReference type="Gene3D" id="4.10.60.10">
    <property type="entry name" value="Zinc finger, CCHC-type"/>
    <property type="match status" value="1"/>
</dbReference>
<keyword evidence="1" id="KW-0862">Zinc</keyword>
<evidence type="ECO:0000256" key="3">
    <source>
        <dbReference type="SAM" id="MobiDB-lite"/>
    </source>
</evidence>
<feature type="region of interest" description="Disordered" evidence="3">
    <location>
        <begin position="213"/>
        <end position="232"/>
    </location>
</feature>
<dbReference type="PROSITE" id="PS50158">
    <property type="entry name" value="ZF_CCHC"/>
    <property type="match status" value="1"/>
</dbReference>
<accession>A0A388L7E3</accession>
<protein>
    <recommendedName>
        <fullName evidence="4">CCHC-type domain-containing protein</fullName>
    </recommendedName>
</protein>
<dbReference type="AlphaFoldDB" id="A0A388L7E3"/>
<sequence>MQNPAVPMIQGMGNGFPMMGTNQQGGVSCYLCGKTGHYARNCWAGGNGRPPPAQPTVASAIGDEETREFREYLREKIKKKKLEEERREREEEERRRREEENRKEQERLREAKVREAKLEARLVKLLAQHNKVGVQGSSSISKKKSLRTKARVLREITSYLEESEDDSEEVREEAGRLVAAIERRKGKKRVTDDEARVSKIRCVKKGMREDPVKIEEEEEEVRTPPRDQNGEEEQEILDFAIELHRYLSEKKVPELQKLCNREGIEWSKRDTAIGELVKCKAKLAYGEFAEKGKGRGPEVKRKKRRKGKRERGRRKFNALGGVLLKFNDQVSLIEVVKEMEGKGGDRWITSTGGDMWINRWRVVRRKIEETTLWVDGKEAPIKACKSLLEEGGTYQVGKVAIMPSGIEHRKFVLRDVLRQPWKVRGLYKKRAQELIALFRTGSRFGHRKTRNRIKNVVNRVVRRKFGAEIRRRPCVKVPFSPELKMGEIREVAGEMIRGGGLDVHVAGFVAGRVRVVTTKKASVGMLLHNPWKYAEMEEVFCSCEGMHLPRYDDHVRVRLDDISELPRFIWNSRNVTKGDAMSPAKLEKCIWEGVREWVIENPGVTTRMAGCYKQGRESRSEAMSATEVRRVFSCYSRLVAVPIDRNPGTTLLICPVAYH</sequence>
<keyword evidence="2" id="KW-0175">Coiled coil</keyword>
<dbReference type="SMART" id="SM00343">
    <property type="entry name" value="ZnF_C2HC"/>
    <property type="match status" value="1"/>
</dbReference>
<keyword evidence="6" id="KW-1185">Reference proteome</keyword>
<evidence type="ECO:0000313" key="6">
    <source>
        <dbReference type="Proteomes" id="UP000265515"/>
    </source>
</evidence>
<dbReference type="GO" id="GO:0003676">
    <property type="term" value="F:nucleic acid binding"/>
    <property type="evidence" value="ECO:0007669"/>
    <property type="project" value="InterPro"/>
</dbReference>
<feature type="compositionally biased region" description="Basic residues" evidence="3">
    <location>
        <begin position="300"/>
        <end position="311"/>
    </location>
</feature>
<dbReference type="STRING" id="69332.A0A388L7E3"/>
<gene>
    <name evidence="5" type="ORF">CBR_g26249</name>
</gene>
<evidence type="ECO:0000259" key="4">
    <source>
        <dbReference type="PROSITE" id="PS50158"/>
    </source>
</evidence>
<dbReference type="OrthoDB" id="6361509at2759"/>
<dbReference type="Pfam" id="PF00098">
    <property type="entry name" value="zf-CCHC"/>
    <property type="match status" value="1"/>
</dbReference>
<dbReference type="Gramene" id="GBG78216">
    <property type="protein sequence ID" value="GBG78216"/>
    <property type="gene ID" value="CBR_g26249"/>
</dbReference>
<reference evidence="5 6" key="1">
    <citation type="journal article" date="2018" name="Cell">
        <title>The Chara Genome: Secondary Complexity and Implications for Plant Terrestrialization.</title>
        <authorList>
            <person name="Nishiyama T."/>
            <person name="Sakayama H."/>
            <person name="Vries J.D."/>
            <person name="Buschmann H."/>
            <person name="Saint-Marcoux D."/>
            <person name="Ullrich K.K."/>
            <person name="Haas F.B."/>
            <person name="Vanderstraeten L."/>
            <person name="Becker D."/>
            <person name="Lang D."/>
            <person name="Vosolsobe S."/>
            <person name="Rombauts S."/>
            <person name="Wilhelmsson P.K.I."/>
            <person name="Janitza P."/>
            <person name="Kern R."/>
            <person name="Heyl A."/>
            <person name="Rumpler F."/>
            <person name="Villalobos L.I.A.C."/>
            <person name="Clay J.M."/>
            <person name="Skokan R."/>
            <person name="Toyoda A."/>
            <person name="Suzuki Y."/>
            <person name="Kagoshima H."/>
            <person name="Schijlen E."/>
            <person name="Tajeshwar N."/>
            <person name="Catarino B."/>
            <person name="Hetherington A.J."/>
            <person name="Saltykova A."/>
            <person name="Bonnot C."/>
            <person name="Breuninger H."/>
            <person name="Symeonidi A."/>
            <person name="Radhakrishnan G.V."/>
            <person name="Van Nieuwerburgh F."/>
            <person name="Deforce D."/>
            <person name="Chang C."/>
            <person name="Karol K.G."/>
            <person name="Hedrich R."/>
            <person name="Ulvskov P."/>
            <person name="Glockner G."/>
            <person name="Delwiche C.F."/>
            <person name="Petrasek J."/>
            <person name="Van de Peer Y."/>
            <person name="Friml J."/>
            <person name="Beilby M."/>
            <person name="Dolan L."/>
            <person name="Kohara Y."/>
            <person name="Sugano S."/>
            <person name="Fujiyama A."/>
            <person name="Delaux P.-M."/>
            <person name="Quint M."/>
            <person name="TheiBen G."/>
            <person name="Hagemann M."/>
            <person name="Harholt J."/>
            <person name="Dunand C."/>
            <person name="Zachgo S."/>
            <person name="Langdale J."/>
            <person name="Maumus F."/>
            <person name="Straeten D.V.D."/>
            <person name="Gould S.B."/>
            <person name="Rensing S.A."/>
        </authorList>
    </citation>
    <scope>NUCLEOTIDE SEQUENCE [LARGE SCALE GENOMIC DNA]</scope>
    <source>
        <strain evidence="5 6">S276</strain>
    </source>
</reference>
<dbReference type="GO" id="GO:0008270">
    <property type="term" value="F:zinc ion binding"/>
    <property type="evidence" value="ECO:0007669"/>
    <property type="project" value="UniProtKB-KW"/>
</dbReference>
<comment type="caution">
    <text evidence="5">The sequence shown here is derived from an EMBL/GenBank/DDBJ whole genome shotgun (WGS) entry which is preliminary data.</text>
</comment>